<comment type="caution">
    <text evidence="1">The sequence shown here is derived from an EMBL/GenBank/DDBJ whole genome shotgun (WGS) entry which is preliminary data.</text>
</comment>
<proteinExistence type="predicted"/>
<keyword evidence="2" id="KW-1185">Reference proteome</keyword>
<gene>
    <name evidence="1" type="ORF">CRG98_000083</name>
</gene>
<accession>A0A2I0LFR5</accession>
<sequence>MDTKLDRRGHNQSIFDLGFVAFEQHSIEGPGGFKRGFNRFRGEGIGFTILESQEGRDEIFDLGFVAFEQHSIEGPREFKRGFNRFRGEGIRFTIMGSWEEKFNSGHPLGFNWVIRGPAARTGEVGPFVPHCQLMATSTRRPPCRRFR</sequence>
<dbReference type="Proteomes" id="UP000233551">
    <property type="component" value="Unassembled WGS sequence"/>
</dbReference>
<name>A0A2I0LFR5_PUNGR</name>
<dbReference type="AlphaFoldDB" id="A0A2I0LFR5"/>
<dbReference type="EMBL" id="PGOL01000002">
    <property type="protein sequence ID" value="PKI79514.1"/>
    <property type="molecule type" value="Genomic_DNA"/>
</dbReference>
<reference evidence="1 2" key="1">
    <citation type="submission" date="2017-11" db="EMBL/GenBank/DDBJ databases">
        <title>De-novo sequencing of pomegranate (Punica granatum L.) genome.</title>
        <authorList>
            <person name="Akparov Z."/>
            <person name="Amiraslanov A."/>
            <person name="Hajiyeva S."/>
            <person name="Abbasov M."/>
            <person name="Kaur K."/>
            <person name="Hamwieh A."/>
            <person name="Solovyev V."/>
            <person name="Salamov A."/>
            <person name="Braich B."/>
            <person name="Kosarev P."/>
            <person name="Mahmoud A."/>
            <person name="Hajiyev E."/>
            <person name="Babayeva S."/>
            <person name="Izzatullayeva V."/>
            <person name="Mammadov A."/>
            <person name="Mammadov A."/>
            <person name="Sharifova S."/>
            <person name="Ojaghi J."/>
            <person name="Eynullazada K."/>
            <person name="Bayramov B."/>
            <person name="Abdulazimova A."/>
            <person name="Shahmuradov I."/>
        </authorList>
    </citation>
    <scope>NUCLEOTIDE SEQUENCE [LARGE SCALE GENOMIC DNA]</scope>
    <source>
        <strain evidence="2">cv. AG2017</strain>
        <tissue evidence="1">Leaf</tissue>
    </source>
</reference>
<protein>
    <submittedName>
        <fullName evidence="1">Uncharacterized protein</fullName>
    </submittedName>
</protein>
<organism evidence="1 2">
    <name type="scientific">Punica granatum</name>
    <name type="common">Pomegranate</name>
    <dbReference type="NCBI Taxonomy" id="22663"/>
    <lineage>
        <taxon>Eukaryota</taxon>
        <taxon>Viridiplantae</taxon>
        <taxon>Streptophyta</taxon>
        <taxon>Embryophyta</taxon>
        <taxon>Tracheophyta</taxon>
        <taxon>Spermatophyta</taxon>
        <taxon>Magnoliopsida</taxon>
        <taxon>eudicotyledons</taxon>
        <taxon>Gunneridae</taxon>
        <taxon>Pentapetalae</taxon>
        <taxon>rosids</taxon>
        <taxon>malvids</taxon>
        <taxon>Myrtales</taxon>
        <taxon>Lythraceae</taxon>
        <taxon>Punica</taxon>
    </lineage>
</organism>
<evidence type="ECO:0000313" key="1">
    <source>
        <dbReference type="EMBL" id="PKI79514.1"/>
    </source>
</evidence>
<evidence type="ECO:0000313" key="2">
    <source>
        <dbReference type="Proteomes" id="UP000233551"/>
    </source>
</evidence>